<comment type="caution">
    <text evidence="2">The sequence shown here is derived from an EMBL/GenBank/DDBJ whole genome shotgun (WGS) entry which is preliminary data.</text>
</comment>
<evidence type="ECO:0000313" key="2">
    <source>
        <dbReference type="EMBL" id="MCZ8534563.1"/>
    </source>
</evidence>
<reference evidence="2" key="1">
    <citation type="submission" date="2022-05" db="EMBL/GenBank/DDBJ databases">
        <authorList>
            <person name="Colautti A."/>
            <person name="Iacumin L."/>
        </authorList>
    </citation>
    <scope>NUCLEOTIDE SEQUENCE</scope>
    <source>
        <strain evidence="2">DSM 30747</strain>
    </source>
</reference>
<accession>A0A9X3LAQ1</accession>
<protein>
    <submittedName>
        <fullName evidence="2">CPBP family intramembrane metalloprotease</fullName>
    </submittedName>
</protein>
<keyword evidence="3" id="KW-1185">Reference proteome</keyword>
<evidence type="ECO:0000313" key="3">
    <source>
        <dbReference type="Proteomes" id="UP001152172"/>
    </source>
</evidence>
<dbReference type="EMBL" id="JAMKBI010000011">
    <property type="protein sequence ID" value="MCZ8534563.1"/>
    <property type="molecule type" value="Genomic_DNA"/>
</dbReference>
<sequence length="56" mass="6169">MPAGILLSSSVFMLMHIPTYNTLPINFLTGVIFSWTYEKTGSIYPGIYTASLLALL</sequence>
<proteinExistence type="predicted"/>
<dbReference type="GO" id="GO:0008237">
    <property type="term" value="F:metallopeptidase activity"/>
    <property type="evidence" value="ECO:0007669"/>
    <property type="project" value="UniProtKB-KW"/>
</dbReference>
<evidence type="ECO:0000259" key="1">
    <source>
        <dbReference type="Pfam" id="PF02517"/>
    </source>
</evidence>
<name>A0A9X3LAQ1_9BACI</name>
<dbReference type="AlphaFoldDB" id="A0A9X3LAQ1"/>
<feature type="domain" description="CAAX prenyl protease 2/Lysostaphin resistance protein A-like" evidence="1">
    <location>
        <begin position="3"/>
        <end position="48"/>
    </location>
</feature>
<dbReference type="Pfam" id="PF02517">
    <property type="entry name" value="Rce1-like"/>
    <property type="match status" value="1"/>
</dbReference>
<organism evidence="2 3">
    <name type="scientific">Psychrobacillus psychrodurans</name>
    <dbReference type="NCBI Taxonomy" id="126157"/>
    <lineage>
        <taxon>Bacteria</taxon>
        <taxon>Bacillati</taxon>
        <taxon>Bacillota</taxon>
        <taxon>Bacilli</taxon>
        <taxon>Bacillales</taxon>
        <taxon>Bacillaceae</taxon>
        <taxon>Psychrobacillus</taxon>
    </lineage>
</organism>
<dbReference type="GO" id="GO:0004175">
    <property type="term" value="F:endopeptidase activity"/>
    <property type="evidence" value="ECO:0007669"/>
    <property type="project" value="UniProtKB-ARBA"/>
</dbReference>
<keyword evidence="2" id="KW-0378">Hydrolase</keyword>
<dbReference type="GO" id="GO:0080120">
    <property type="term" value="P:CAAX-box protein maturation"/>
    <property type="evidence" value="ECO:0007669"/>
    <property type="project" value="UniProtKB-ARBA"/>
</dbReference>
<dbReference type="Proteomes" id="UP001152172">
    <property type="component" value="Unassembled WGS sequence"/>
</dbReference>
<keyword evidence="2" id="KW-0482">Metalloprotease</keyword>
<dbReference type="RefSeq" id="WP_269922701.1">
    <property type="nucleotide sequence ID" value="NZ_JAMKBI010000011.1"/>
</dbReference>
<dbReference type="InterPro" id="IPR003675">
    <property type="entry name" value="Rce1/LyrA-like_dom"/>
</dbReference>
<keyword evidence="2" id="KW-0645">Protease</keyword>
<gene>
    <name evidence="2" type="ORF">M9R61_14730</name>
</gene>